<evidence type="ECO:0000256" key="3">
    <source>
        <dbReference type="ARBA" id="ARBA00023163"/>
    </source>
</evidence>
<dbReference type="GO" id="GO:0005829">
    <property type="term" value="C:cytosol"/>
    <property type="evidence" value="ECO:0007669"/>
    <property type="project" value="TreeGrafter"/>
</dbReference>
<evidence type="ECO:0000256" key="2">
    <source>
        <dbReference type="ARBA" id="ARBA00023125"/>
    </source>
</evidence>
<proteinExistence type="predicted"/>
<dbReference type="PRINTS" id="PR00032">
    <property type="entry name" value="HTHARAC"/>
</dbReference>
<reference evidence="5" key="1">
    <citation type="submission" date="2024-05" db="EMBL/GenBank/DDBJ databases">
        <title>Genome sequencing of novel strain.</title>
        <authorList>
            <person name="Ganbat D."/>
            <person name="Ganbat S."/>
            <person name="Lee S.-J."/>
        </authorList>
    </citation>
    <scope>NUCLEOTIDE SEQUENCE</scope>
    <source>
        <strain evidence="5">SMD15-11</strain>
    </source>
</reference>
<dbReference type="Gene3D" id="1.10.10.60">
    <property type="entry name" value="Homeodomain-like"/>
    <property type="match status" value="1"/>
</dbReference>
<dbReference type="PANTHER" id="PTHR47894">
    <property type="entry name" value="HTH-TYPE TRANSCRIPTIONAL REGULATOR GADX"/>
    <property type="match status" value="1"/>
</dbReference>
<name>A0AB39UZB7_9GAMM</name>
<evidence type="ECO:0000256" key="1">
    <source>
        <dbReference type="ARBA" id="ARBA00023015"/>
    </source>
</evidence>
<dbReference type="KEGG" id="tcd:AAIA72_03700"/>
<dbReference type="PROSITE" id="PS01124">
    <property type="entry name" value="HTH_ARAC_FAMILY_2"/>
    <property type="match status" value="1"/>
</dbReference>
<dbReference type="InterPro" id="IPR032687">
    <property type="entry name" value="AraC-type_N"/>
</dbReference>
<gene>
    <name evidence="5" type="ORF">AAIA72_03700</name>
</gene>
<evidence type="ECO:0000313" key="5">
    <source>
        <dbReference type="EMBL" id="XDT73096.1"/>
    </source>
</evidence>
<keyword evidence="2" id="KW-0238">DNA-binding</keyword>
<dbReference type="RefSeq" id="WP_369602096.1">
    <property type="nucleotide sequence ID" value="NZ_CP154858.1"/>
</dbReference>
<feature type="domain" description="HTH araC/xylS-type" evidence="4">
    <location>
        <begin position="234"/>
        <end position="332"/>
    </location>
</feature>
<dbReference type="PANTHER" id="PTHR47894:SF1">
    <property type="entry name" value="HTH-TYPE TRANSCRIPTIONAL REGULATOR VQSM"/>
    <property type="match status" value="1"/>
</dbReference>
<dbReference type="InterPro" id="IPR020449">
    <property type="entry name" value="Tscrpt_reg_AraC-type_HTH"/>
</dbReference>
<organism evidence="5">
    <name type="scientific">Thermohahella caldifontis</name>
    <dbReference type="NCBI Taxonomy" id="3142973"/>
    <lineage>
        <taxon>Bacteria</taxon>
        <taxon>Pseudomonadati</taxon>
        <taxon>Pseudomonadota</taxon>
        <taxon>Gammaproteobacteria</taxon>
        <taxon>Oceanospirillales</taxon>
        <taxon>Hahellaceae</taxon>
        <taxon>Thermohahella</taxon>
    </lineage>
</organism>
<dbReference type="SMART" id="SM00342">
    <property type="entry name" value="HTH_ARAC"/>
    <property type="match status" value="1"/>
</dbReference>
<dbReference type="GO" id="GO:0000976">
    <property type="term" value="F:transcription cis-regulatory region binding"/>
    <property type="evidence" value="ECO:0007669"/>
    <property type="project" value="TreeGrafter"/>
</dbReference>
<protein>
    <submittedName>
        <fullName evidence="5">AraC family transcriptional regulator</fullName>
    </submittedName>
</protein>
<dbReference type="GO" id="GO:0003700">
    <property type="term" value="F:DNA-binding transcription factor activity"/>
    <property type="evidence" value="ECO:0007669"/>
    <property type="project" value="InterPro"/>
</dbReference>
<accession>A0AB39UZB7</accession>
<dbReference type="InterPro" id="IPR018060">
    <property type="entry name" value="HTH_AraC"/>
</dbReference>
<keyword evidence="1" id="KW-0805">Transcription regulation</keyword>
<dbReference type="InterPro" id="IPR009057">
    <property type="entry name" value="Homeodomain-like_sf"/>
</dbReference>
<dbReference type="AlphaFoldDB" id="A0AB39UZB7"/>
<keyword evidence="3" id="KW-0804">Transcription</keyword>
<dbReference type="EMBL" id="CP154858">
    <property type="protein sequence ID" value="XDT73096.1"/>
    <property type="molecule type" value="Genomic_DNA"/>
</dbReference>
<evidence type="ECO:0000259" key="4">
    <source>
        <dbReference type="PROSITE" id="PS01124"/>
    </source>
</evidence>
<sequence>MEKLSVSRHFVLAALGGIRRRGIDVNTVLDAAGISPPLLAHPRARVSGQQYTRLIQTIWQTLRDEYMGFTDSPSKPGTFATMCYLVVHCTHLESVYKRAQAFYGLFDQPVIMALEKDETQAALVMRPETRLHDPDHFLQESLLVIWHRFSCWLTGECLNLEAVHVNYPPPEHAREYRYLFNCPVEFNCPDTRLIFSKRYLTLPVIQDEVHLKEFLKTSPADLLGKPNDRLSFSARIRERLFQAMQHELPDFESIADALNMSPQTLRRRLRDEHVTYQELKDQVRRDLAIYHLARTELTIQDIALRVGFTEPSTFHRAFKKWTGSTPGEYRENLLREKSGDQPAG</sequence>
<dbReference type="SUPFAM" id="SSF46689">
    <property type="entry name" value="Homeodomain-like"/>
    <property type="match status" value="1"/>
</dbReference>
<dbReference type="Pfam" id="PF12625">
    <property type="entry name" value="Arabinose_bd"/>
    <property type="match status" value="1"/>
</dbReference>
<dbReference type="Pfam" id="PF12833">
    <property type="entry name" value="HTH_18"/>
    <property type="match status" value="1"/>
</dbReference>